<keyword evidence="1 3" id="KW-0547">Nucleotide-binding</keyword>
<keyword evidence="7" id="KW-1185">Reference proteome</keyword>
<dbReference type="ExpressionAtlas" id="A0A2K3CNX2">
    <property type="expression patterns" value="baseline"/>
</dbReference>
<evidence type="ECO:0000256" key="1">
    <source>
        <dbReference type="ARBA" id="ARBA00022741"/>
    </source>
</evidence>
<dbReference type="RefSeq" id="XP_042914363.1">
    <property type="nucleotide sequence ID" value="XM_043071904.1"/>
</dbReference>
<dbReference type="GO" id="GO:0005524">
    <property type="term" value="F:ATP binding"/>
    <property type="evidence" value="ECO:0007669"/>
    <property type="project" value="UniProtKB-KW"/>
</dbReference>
<keyword evidence="2 3" id="KW-0067">ATP-binding</keyword>
<dbReference type="Gramene" id="PNW69973">
    <property type="protein sequence ID" value="PNW69973"/>
    <property type="gene ID" value="CHLRE_17g700300v5"/>
</dbReference>
<dbReference type="STRING" id="3055.A0A2K3CNX2"/>
<dbReference type="PRINTS" id="PR00830">
    <property type="entry name" value="ENDOLAPTASE"/>
</dbReference>
<dbReference type="InterPro" id="IPR003959">
    <property type="entry name" value="ATPase_AAA_core"/>
</dbReference>
<feature type="domain" description="AAA+ ATPase" evidence="5">
    <location>
        <begin position="106"/>
        <end position="271"/>
    </location>
</feature>
<dbReference type="PANTHER" id="PTHR23077">
    <property type="entry name" value="AAA-FAMILY ATPASE"/>
    <property type="match status" value="1"/>
</dbReference>
<dbReference type="PaxDb" id="3055-EDP04717"/>
<accession>A0A2K3CNX2</accession>
<dbReference type="GO" id="GO:0016887">
    <property type="term" value="F:ATP hydrolysis activity"/>
    <property type="evidence" value="ECO:0000318"/>
    <property type="project" value="GO_Central"/>
</dbReference>
<comment type="similarity">
    <text evidence="3">Belongs to the AAA ATPase family.</text>
</comment>
<gene>
    <name evidence="6" type="ORF">CHLRE_17g700300v5</name>
</gene>
<dbReference type="InterPro" id="IPR041569">
    <property type="entry name" value="AAA_lid_3"/>
</dbReference>
<dbReference type="InterPro" id="IPR003593">
    <property type="entry name" value="AAA+_ATPase"/>
</dbReference>
<organism evidence="6 7">
    <name type="scientific">Chlamydomonas reinhardtii</name>
    <name type="common">Chlamydomonas smithii</name>
    <dbReference type="NCBI Taxonomy" id="3055"/>
    <lineage>
        <taxon>Eukaryota</taxon>
        <taxon>Viridiplantae</taxon>
        <taxon>Chlorophyta</taxon>
        <taxon>core chlorophytes</taxon>
        <taxon>Chlorophyceae</taxon>
        <taxon>CS clade</taxon>
        <taxon>Chlamydomonadales</taxon>
        <taxon>Chlamydomonadaceae</taxon>
        <taxon>Chlamydomonas</taxon>
    </lineage>
</organism>
<protein>
    <recommendedName>
        <fullName evidence="5">AAA+ ATPase domain-containing protein</fullName>
    </recommendedName>
</protein>
<dbReference type="InParanoid" id="A0A2K3CNX2"/>
<dbReference type="Gene3D" id="1.10.8.60">
    <property type="match status" value="2"/>
</dbReference>
<proteinExistence type="inferred from homology"/>
<dbReference type="OrthoDB" id="5421at2759"/>
<evidence type="ECO:0000259" key="5">
    <source>
        <dbReference type="SMART" id="SM00382"/>
    </source>
</evidence>
<dbReference type="FunFam" id="1.10.8.60:FF:000038">
    <property type="entry name" value="spermatogenesis-associated protein 5-like protein 1"/>
    <property type="match status" value="1"/>
</dbReference>
<dbReference type="InterPro" id="IPR027417">
    <property type="entry name" value="P-loop_NTPase"/>
</dbReference>
<evidence type="ECO:0000256" key="3">
    <source>
        <dbReference type="RuleBase" id="RU003651"/>
    </source>
</evidence>
<dbReference type="Gene3D" id="3.40.50.300">
    <property type="entry name" value="P-loop containing nucleotide triphosphate hydrolases"/>
    <property type="match status" value="2"/>
</dbReference>
<dbReference type="FunCoup" id="A0A2K3CNX2">
    <property type="interactions" value="350"/>
</dbReference>
<dbReference type="Pfam" id="PF00004">
    <property type="entry name" value="AAA"/>
    <property type="match status" value="2"/>
</dbReference>
<dbReference type="FunFam" id="3.40.50.300:FF:001107">
    <property type="entry name" value="Cell division control protein 48-B-like protein"/>
    <property type="match status" value="1"/>
</dbReference>
<sequence>MTRADGGHPAAADSADGASAANGIEEAAAAAADALAGLSIGAATRGGDGAATELSASGQDQGPQVPESGTAGSRIAGNPTALQALRELVAWPVLYAAQGAALGVRWPRGLLLHGPPGCGKTLLVQAVAAEAGAVLHVVTAARVTGAYTGESERRLREVFAAAQADADAGRVAVVFLDEVDALCPRRDGGRSHDSRVVAQLLTLLDGAATGRATGLQGQGQQGQGQQGPASTSAPQKGHLVVVGATNRPNALDPALRRPGRLDREVLVALPDAAQRADILRLHTRGLQLAADVDLAAVAAACHGYSGADLAAATREAAMAALAEVAAAALGIGASAAADSSDAAATADGGDPVGATADGAGDGSTGFAGWGVGGLMSAGPLPALVVRAAHLATAMKKVRPSIVRGAEVDIAPVSWEHVGGLEEVKRRLRQAVEWPLMHAAAFERLGLSAPRGVLLHGPPGCSKTTLARAAATASGATFLALSCAQLFCMYVGEGEAALRDCFKRARAAAPTIIFLDELDAVAGRREEGGEGGGGVGGPDAGVRLLTTLLTEMDGIELAAGVLVLGATNRPGAVDPALLRPGRFTTLLYVPPPDQEGRRAALQVHSRKLPLAPDVDLAAVAAQTHNYTGAELAAVCREAALAALREDLQGAEQVAARHFAAAVAAVRPALSAAELDTYAAWGRGGGGGVAAA</sequence>
<reference evidence="6 7" key="1">
    <citation type="journal article" date="2007" name="Science">
        <title>The Chlamydomonas genome reveals the evolution of key animal and plant functions.</title>
        <authorList>
            <person name="Merchant S.S."/>
            <person name="Prochnik S.E."/>
            <person name="Vallon O."/>
            <person name="Harris E.H."/>
            <person name="Karpowicz S.J."/>
            <person name="Witman G.B."/>
            <person name="Terry A."/>
            <person name="Salamov A."/>
            <person name="Fritz-Laylin L.K."/>
            <person name="Marechal-Drouard L."/>
            <person name="Marshall W.F."/>
            <person name="Qu L.H."/>
            <person name="Nelson D.R."/>
            <person name="Sanderfoot A.A."/>
            <person name="Spalding M.H."/>
            <person name="Kapitonov V.V."/>
            <person name="Ren Q."/>
            <person name="Ferris P."/>
            <person name="Lindquist E."/>
            <person name="Shapiro H."/>
            <person name="Lucas S.M."/>
            <person name="Grimwood J."/>
            <person name="Schmutz J."/>
            <person name="Cardol P."/>
            <person name="Cerutti H."/>
            <person name="Chanfreau G."/>
            <person name="Chen C.L."/>
            <person name="Cognat V."/>
            <person name="Croft M.T."/>
            <person name="Dent R."/>
            <person name="Dutcher S."/>
            <person name="Fernandez E."/>
            <person name="Fukuzawa H."/>
            <person name="Gonzalez-Ballester D."/>
            <person name="Gonzalez-Halphen D."/>
            <person name="Hallmann A."/>
            <person name="Hanikenne M."/>
            <person name="Hippler M."/>
            <person name="Inwood W."/>
            <person name="Jabbari K."/>
            <person name="Kalanon M."/>
            <person name="Kuras R."/>
            <person name="Lefebvre P.A."/>
            <person name="Lemaire S.D."/>
            <person name="Lobanov A.V."/>
            <person name="Lohr M."/>
            <person name="Manuell A."/>
            <person name="Meier I."/>
            <person name="Mets L."/>
            <person name="Mittag M."/>
            <person name="Mittelmeier T."/>
            <person name="Moroney J.V."/>
            <person name="Moseley J."/>
            <person name="Napoli C."/>
            <person name="Nedelcu A.M."/>
            <person name="Niyogi K."/>
            <person name="Novoselov S.V."/>
            <person name="Paulsen I.T."/>
            <person name="Pazour G."/>
            <person name="Purton S."/>
            <person name="Ral J.P."/>
            <person name="Riano-Pachon D.M."/>
            <person name="Riekhof W."/>
            <person name="Rymarquis L."/>
            <person name="Schroda M."/>
            <person name="Stern D."/>
            <person name="Umen J."/>
            <person name="Willows R."/>
            <person name="Wilson N."/>
            <person name="Zimmer S.L."/>
            <person name="Allmer J."/>
            <person name="Balk J."/>
            <person name="Bisova K."/>
            <person name="Chen C.J."/>
            <person name="Elias M."/>
            <person name="Gendler K."/>
            <person name="Hauser C."/>
            <person name="Lamb M.R."/>
            <person name="Ledford H."/>
            <person name="Long J.C."/>
            <person name="Minagawa J."/>
            <person name="Page M.D."/>
            <person name="Pan J."/>
            <person name="Pootakham W."/>
            <person name="Roje S."/>
            <person name="Rose A."/>
            <person name="Stahlberg E."/>
            <person name="Terauchi A.M."/>
            <person name="Yang P."/>
            <person name="Ball S."/>
            <person name="Bowler C."/>
            <person name="Dieckmann C.L."/>
            <person name="Gladyshev V.N."/>
            <person name="Green P."/>
            <person name="Jorgensen R."/>
            <person name="Mayfield S."/>
            <person name="Mueller-Roeber B."/>
            <person name="Rajamani S."/>
            <person name="Sayre R.T."/>
            <person name="Brokstein P."/>
            <person name="Dubchak I."/>
            <person name="Goodstein D."/>
            <person name="Hornick L."/>
            <person name="Huang Y.W."/>
            <person name="Jhaveri J."/>
            <person name="Luo Y."/>
            <person name="Martinez D."/>
            <person name="Ngau W.C."/>
            <person name="Otillar B."/>
            <person name="Poliakov A."/>
            <person name="Porter A."/>
            <person name="Szajkowski L."/>
            <person name="Werner G."/>
            <person name="Zhou K."/>
            <person name="Grigoriev I.V."/>
            <person name="Rokhsar D.S."/>
            <person name="Grossman A.R."/>
        </authorList>
    </citation>
    <scope>NUCLEOTIDE SEQUENCE [LARGE SCALE GENOMIC DNA]</scope>
    <source>
        <strain evidence="7">CC-503</strain>
    </source>
</reference>
<dbReference type="SMART" id="SM00382">
    <property type="entry name" value="AAA"/>
    <property type="match status" value="2"/>
</dbReference>
<dbReference type="PANTHER" id="PTHR23077:SF117">
    <property type="entry name" value="AAA+ ATPASE DOMAIN-CONTAINING PROTEIN"/>
    <property type="match status" value="1"/>
</dbReference>
<evidence type="ECO:0000313" key="6">
    <source>
        <dbReference type="EMBL" id="PNW69973.1"/>
    </source>
</evidence>
<evidence type="ECO:0000313" key="7">
    <source>
        <dbReference type="Proteomes" id="UP000006906"/>
    </source>
</evidence>
<dbReference type="Pfam" id="PF17862">
    <property type="entry name" value="AAA_lid_3"/>
    <property type="match status" value="2"/>
</dbReference>
<dbReference type="InterPro" id="IPR050168">
    <property type="entry name" value="AAA_ATPase_domain"/>
</dbReference>
<feature type="region of interest" description="Disordered" evidence="4">
    <location>
        <begin position="49"/>
        <end position="76"/>
    </location>
</feature>
<dbReference type="Proteomes" id="UP000006906">
    <property type="component" value="Chromosome 17"/>
</dbReference>
<evidence type="ECO:0000256" key="4">
    <source>
        <dbReference type="SAM" id="MobiDB-lite"/>
    </source>
</evidence>
<dbReference type="PROSITE" id="PS00674">
    <property type="entry name" value="AAA"/>
    <property type="match status" value="2"/>
</dbReference>
<dbReference type="GeneID" id="5717313"/>
<dbReference type="KEGG" id="cre:CHLRE_17g700300v5"/>
<dbReference type="SUPFAM" id="SSF52540">
    <property type="entry name" value="P-loop containing nucleoside triphosphate hydrolases"/>
    <property type="match status" value="2"/>
</dbReference>
<name>A0A2K3CNX2_CHLRE</name>
<dbReference type="AlphaFoldDB" id="A0A2K3CNX2"/>
<dbReference type="EMBL" id="CM008978">
    <property type="protein sequence ID" value="PNW69973.1"/>
    <property type="molecule type" value="Genomic_DNA"/>
</dbReference>
<feature type="compositionally biased region" description="Gly residues" evidence="4">
    <location>
        <begin position="216"/>
        <end position="225"/>
    </location>
</feature>
<feature type="domain" description="AAA+ ATPase" evidence="5">
    <location>
        <begin position="448"/>
        <end position="592"/>
    </location>
</feature>
<feature type="region of interest" description="Disordered" evidence="4">
    <location>
        <begin position="212"/>
        <end position="234"/>
    </location>
</feature>
<dbReference type="InterPro" id="IPR003960">
    <property type="entry name" value="ATPase_AAA_CS"/>
</dbReference>
<evidence type="ECO:0000256" key="2">
    <source>
        <dbReference type="ARBA" id="ARBA00022840"/>
    </source>
</evidence>